<dbReference type="EMBL" id="UINC01011192">
    <property type="protein sequence ID" value="SVA49512.1"/>
    <property type="molecule type" value="Genomic_DNA"/>
</dbReference>
<gene>
    <name evidence="1" type="ORF">METZ01_LOCUS102366</name>
</gene>
<proteinExistence type="predicted"/>
<evidence type="ECO:0000313" key="1">
    <source>
        <dbReference type="EMBL" id="SVA49512.1"/>
    </source>
</evidence>
<name>A0A381WAK6_9ZZZZ</name>
<sequence length="288" mass="31424">MTTSRLAIVGLGMAVILMILLFVVPQPVLSQELALAPMRTSGQSVTAAYEGWFRHPDGQISLLVGYFNRNSEEVLHIPVGPDNRIEPGGPDRGQPTHFLPRRAWGVFTVTLPPDFGDQQLTWTLVANGETTRVPMSLKTDWEVEPYLEPAQGNTPPMVRFEQGGEPQQGPPLGISAEYEATVHEPLDLTIWATDDGQVDPNRRALEGAPVRIRWVKHRGAGDVVFSNPRPDTDEITGETLTSATFSDVGDYVLRVQANDSSGTRGGFQCCWTNAHVSVVVTDVGSKSP</sequence>
<dbReference type="AlphaFoldDB" id="A0A381WAK6"/>
<organism evidence="1">
    <name type="scientific">marine metagenome</name>
    <dbReference type="NCBI Taxonomy" id="408172"/>
    <lineage>
        <taxon>unclassified sequences</taxon>
        <taxon>metagenomes</taxon>
        <taxon>ecological metagenomes</taxon>
    </lineage>
</organism>
<accession>A0A381WAK6</accession>
<protein>
    <submittedName>
        <fullName evidence="1">Uncharacterized protein</fullName>
    </submittedName>
</protein>
<reference evidence="1" key="1">
    <citation type="submission" date="2018-05" db="EMBL/GenBank/DDBJ databases">
        <authorList>
            <person name="Lanie J.A."/>
            <person name="Ng W.-L."/>
            <person name="Kazmierczak K.M."/>
            <person name="Andrzejewski T.M."/>
            <person name="Davidsen T.M."/>
            <person name="Wayne K.J."/>
            <person name="Tettelin H."/>
            <person name="Glass J.I."/>
            <person name="Rusch D."/>
            <person name="Podicherti R."/>
            <person name="Tsui H.-C.T."/>
            <person name="Winkler M.E."/>
        </authorList>
    </citation>
    <scope>NUCLEOTIDE SEQUENCE</scope>
</reference>